<protein>
    <recommendedName>
        <fullName evidence="3 4">Vacuolar fusion protein MON1</fullName>
    </recommendedName>
</protein>
<keyword evidence="4" id="KW-0926">Vacuole</keyword>
<evidence type="ECO:0000256" key="1">
    <source>
        <dbReference type="ARBA" id="ARBA00004380"/>
    </source>
</evidence>
<gene>
    <name evidence="9" type="primary">NCAS0D03260</name>
    <name evidence="9" type="ordered locus">NCAS_0D03260</name>
</gene>
<reference evidence="9 10" key="1">
    <citation type="journal article" date="2011" name="Proc. Natl. Acad. Sci. U.S.A.">
        <title>Evolutionary erosion of yeast sex chromosomes by mating-type switching accidents.</title>
        <authorList>
            <person name="Gordon J.L."/>
            <person name="Armisen D."/>
            <person name="Proux-Wera E."/>
            <person name="Oheigeartaigh S.S."/>
            <person name="Byrne K.P."/>
            <person name="Wolfe K.H."/>
        </authorList>
    </citation>
    <scope>NUCLEOTIDE SEQUENCE [LARGE SCALE GENOMIC DNA]</scope>
    <source>
        <strain evidence="10">ATCC 76901 / BCRC 22586 / CBS 4309 / NBRC 1992 / NRRL Y-12630</strain>
    </source>
</reference>
<evidence type="ECO:0000256" key="3">
    <source>
        <dbReference type="ARBA" id="ARBA00018132"/>
    </source>
</evidence>
<dbReference type="GO" id="GO:1990624">
    <property type="term" value="F:guanyl nucleotide exchange factor inhibitor activity"/>
    <property type="evidence" value="ECO:0007669"/>
    <property type="project" value="EnsemblFungi"/>
</dbReference>
<dbReference type="GO" id="GO:0000329">
    <property type="term" value="C:fungal-type vacuole membrane"/>
    <property type="evidence" value="ECO:0007669"/>
    <property type="project" value="EnsemblFungi"/>
</dbReference>
<evidence type="ECO:0000259" key="8">
    <source>
        <dbReference type="Pfam" id="PF19038"/>
    </source>
</evidence>
<dbReference type="GO" id="GO:0005085">
    <property type="term" value="F:guanyl-nucleotide exchange factor activity"/>
    <property type="evidence" value="ECO:0007669"/>
    <property type="project" value="EnsemblFungi"/>
</dbReference>
<dbReference type="InterPro" id="IPR004353">
    <property type="entry name" value="Mon1"/>
</dbReference>
<feature type="domain" description="FUZ/MON1/HPS1 first Longin" evidence="6">
    <location>
        <begin position="142"/>
        <end position="264"/>
    </location>
</feature>
<dbReference type="GO" id="GO:0032511">
    <property type="term" value="P:late endosome to vacuole transport via multivesicular body sorting pathway"/>
    <property type="evidence" value="ECO:0007669"/>
    <property type="project" value="EnsemblFungi"/>
</dbReference>
<dbReference type="InterPro" id="IPR043970">
    <property type="entry name" value="FUZ/MON1/HPS1_longin_3"/>
</dbReference>
<dbReference type="GO" id="GO:0044395">
    <property type="term" value="P:protein targeting to vacuolar membrane"/>
    <property type="evidence" value="ECO:0007669"/>
    <property type="project" value="EnsemblFungi"/>
</dbReference>
<evidence type="ECO:0000259" key="7">
    <source>
        <dbReference type="Pfam" id="PF19037"/>
    </source>
</evidence>
<organism evidence="9 10">
    <name type="scientific">Naumovozyma castellii</name>
    <name type="common">Yeast</name>
    <name type="synonym">Saccharomyces castellii</name>
    <dbReference type="NCBI Taxonomy" id="27288"/>
    <lineage>
        <taxon>Eukaryota</taxon>
        <taxon>Fungi</taxon>
        <taxon>Dikarya</taxon>
        <taxon>Ascomycota</taxon>
        <taxon>Saccharomycotina</taxon>
        <taxon>Saccharomycetes</taxon>
        <taxon>Saccharomycetales</taxon>
        <taxon>Saccharomycetaceae</taxon>
        <taxon>Naumovozyma</taxon>
    </lineage>
</organism>
<evidence type="ECO:0000313" key="10">
    <source>
        <dbReference type="Proteomes" id="UP000001640"/>
    </source>
</evidence>
<dbReference type="OMA" id="QQPFNAK"/>
<keyword evidence="4" id="KW-0072">Autophagy</keyword>
<dbReference type="Pfam" id="PF19036">
    <property type="entry name" value="Fuz_longin_1"/>
    <property type="match status" value="1"/>
</dbReference>
<evidence type="ECO:0000256" key="2">
    <source>
        <dbReference type="ARBA" id="ARBA00008968"/>
    </source>
</evidence>
<dbReference type="Pfam" id="PF19038">
    <property type="entry name" value="Fuz_longin_3"/>
    <property type="match status" value="1"/>
</dbReference>
<feature type="compositionally biased region" description="Basic and acidic residues" evidence="5">
    <location>
        <begin position="20"/>
        <end position="30"/>
    </location>
</feature>
<dbReference type="STRING" id="1064592.G0VEB6"/>
<comment type="function">
    <text evidence="4">Required for multiple vacuole delivery pathways including the cytoplasm to vacuole transport (Cvt), autophagy, pexophagy and endocytosis.</text>
</comment>
<dbReference type="eggNOG" id="KOG0997">
    <property type="taxonomic scope" value="Eukaryota"/>
</dbReference>
<keyword evidence="4" id="KW-0813">Transport</keyword>
<evidence type="ECO:0000259" key="6">
    <source>
        <dbReference type="Pfam" id="PF19036"/>
    </source>
</evidence>
<dbReference type="GO" id="GO:0032266">
    <property type="term" value="F:phosphatidylinositol-3-phosphate binding"/>
    <property type="evidence" value="ECO:0007669"/>
    <property type="project" value="EnsemblFungi"/>
</dbReference>
<reference key="2">
    <citation type="submission" date="2011-08" db="EMBL/GenBank/DDBJ databases">
        <title>Genome sequence of Naumovozyma castellii.</title>
        <authorList>
            <person name="Gordon J.L."/>
            <person name="Armisen D."/>
            <person name="Proux-Wera E."/>
            <person name="OhEigeartaigh S.S."/>
            <person name="Byrne K.P."/>
            <person name="Wolfe K.H."/>
        </authorList>
    </citation>
    <scope>NUCLEOTIDE SEQUENCE</scope>
    <source>
        <strain>Type strain:CBS 4309</strain>
    </source>
</reference>
<dbReference type="OrthoDB" id="272411at2759"/>
<evidence type="ECO:0000256" key="4">
    <source>
        <dbReference type="RuleBase" id="RU367048"/>
    </source>
</evidence>
<comment type="subcellular location">
    <subcellularLocation>
        <location evidence="4">Endosome</location>
        <location evidence="4">Multivesicular body membrane</location>
        <topology evidence="4">Peripheral membrane protein</topology>
    </subcellularLocation>
    <subcellularLocation>
        <location evidence="1 4">Prevacuolar compartment membrane</location>
        <topology evidence="1 4">Peripheral membrane protein</topology>
    </subcellularLocation>
    <subcellularLocation>
        <location evidence="4">Vacuole membrane</location>
        <topology evidence="4">Peripheral membrane protein</topology>
    </subcellularLocation>
</comment>
<dbReference type="PRINTS" id="PR01546">
    <property type="entry name" value="YEAST73DUF"/>
</dbReference>
<dbReference type="PANTHER" id="PTHR13027">
    <property type="entry name" value="SAND PROTEIN-RELATED"/>
    <property type="match status" value="1"/>
</dbReference>
<dbReference type="GO" id="GO:0005829">
    <property type="term" value="C:cytosol"/>
    <property type="evidence" value="ECO:0007669"/>
    <property type="project" value="EnsemblFungi"/>
</dbReference>
<accession>G0VEB6</accession>
<dbReference type="GO" id="GO:0032258">
    <property type="term" value="P:cytoplasm to vacuole targeting by the Cvt pathway"/>
    <property type="evidence" value="ECO:0007669"/>
    <property type="project" value="EnsemblFungi"/>
</dbReference>
<dbReference type="HOGENOM" id="CLU_014574_0_0_1"/>
<dbReference type="PANTHER" id="PTHR13027:SF7">
    <property type="entry name" value="VACUOLAR FUSION PROTEIN MON1 HOMOLOG"/>
    <property type="match status" value="1"/>
</dbReference>
<keyword evidence="4" id="KW-0653">Protein transport</keyword>
<proteinExistence type="inferred from homology"/>
<dbReference type="RefSeq" id="XP_003676268.1">
    <property type="nucleotide sequence ID" value="XM_003676220.1"/>
</dbReference>
<dbReference type="GO" id="GO:0016236">
    <property type="term" value="P:macroautophagy"/>
    <property type="evidence" value="ECO:0007669"/>
    <property type="project" value="EnsemblFungi"/>
</dbReference>
<feature type="domain" description="FUZ/MON1/HPS1 second Longin" evidence="7">
    <location>
        <begin position="323"/>
        <end position="432"/>
    </location>
</feature>
<keyword evidence="4" id="KW-0472">Membrane</keyword>
<dbReference type="InterPro" id="IPR043972">
    <property type="entry name" value="FUZ/MON1/HPS1_longin_1"/>
</dbReference>
<keyword evidence="10" id="KW-1185">Reference proteome</keyword>
<name>G0VEB6_NAUCA</name>
<evidence type="ECO:0000256" key="5">
    <source>
        <dbReference type="SAM" id="MobiDB-lite"/>
    </source>
</evidence>
<evidence type="ECO:0000313" key="9">
    <source>
        <dbReference type="EMBL" id="CCC69907.1"/>
    </source>
</evidence>
<dbReference type="GO" id="GO:0032585">
    <property type="term" value="C:multivesicular body membrane"/>
    <property type="evidence" value="ECO:0007669"/>
    <property type="project" value="UniProtKB-SubCell"/>
</dbReference>
<dbReference type="GO" id="GO:0035658">
    <property type="term" value="C:Mon1-Ccz1 complex"/>
    <property type="evidence" value="ECO:0007669"/>
    <property type="project" value="EnsemblFungi"/>
</dbReference>
<dbReference type="GO" id="GO:0001786">
    <property type="term" value="F:phosphatidylserine binding"/>
    <property type="evidence" value="ECO:0007669"/>
    <property type="project" value="EnsemblFungi"/>
</dbReference>
<dbReference type="Pfam" id="PF19037">
    <property type="entry name" value="Fuz_longin_2"/>
    <property type="match status" value="1"/>
</dbReference>
<dbReference type="GeneID" id="96903513"/>
<feature type="domain" description="FUZ/MON1/HPS1 third Longin" evidence="8">
    <location>
        <begin position="463"/>
        <end position="600"/>
    </location>
</feature>
<dbReference type="KEGG" id="ncs:NCAS_0D03260"/>
<dbReference type="Proteomes" id="UP000001640">
    <property type="component" value="Chromosome 4"/>
</dbReference>
<feature type="region of interest" description="Disordered" evidence="5">
    <location>
        <begin position="1"/>
        <end position="38"/>
    </location>
</feature>
<dbReference type="InterPro" id="IPR043971">
    <property type="entry name" value="FUZ/MON1/HPS1_longin_2"/>
</dbReference>
<dbReference type="GO" id="GO:0048278">
    <property type="term" value="P:vesicle docking"/>
    <property type="evidence" value="ECO:0007669"/>
    <property type="project" value="EnsemblFungi"/>
</dbReference>
<dbReference type="EMBL" id="HE576755">
    <property type="protein sequence ID" value="CCC69907.1"/>
    <property type="molecule type" value="Genomic_DNA"/>
</dbReference>
<dbReference type="FunCoup" id="G0VEB6">
    <property type="interactions" value="585"/>
</dbReference>
<keyword evidence="4" id="KW-0967">Endosome</keyword>
<comment type="similarity">
    <text evidence="2 4">Belongs to the MON1/SAND family.</text>
</comment>
<dbReference type="InParanoid" id="G0VEB6"/>
<sequence>MNLNENYIDNTHLIPASKKGNQDELSRGRPSDPTTSISINNETAIFQPSLSPATSMNALPRSTNASFVGSMRSLADLRNPPPLSSIHMSNDDNDAATSLMTRLNESIYSFDGTLSGGNHTMMRSIVSNEIPNVFQKTDDYDKNFFIFTSAGKPIFSMYNDAGDDDRQVSSLMGIMTTIIDYFKLNNSSNLKMINSNVSGLKFIFLDKSPILLMGYSKRGETSDEILKQLDLLHSYILSTLNERQLCRLFTKRDNFDLRNFLEPTDFENLRELCHLMNGKLYPDLLINSLQCLPLRKSIRTRIHTQMLQQLTQATSHDEITRGTLLYGLIVSSHNKMCSVLRPRGHTLHTTDLQLLFSLIWNQFQNIDNTQELWVPICFPKFNSSGFLYCYIKFLSDEQEYGSEQEETEGRRPVLVLISASKDAFFPLKVFGNKLVDSLREDGLLDYIVHSRGFRVRDVPAPLVHHFIYKSKRHVQYVMPELELNENEDELSEEAEIVRLSYERKLQNYYQQLHNTVTSDDGVELNGSILNYIQWGEEEEEQEALPDDTSLHFQRENIRMMGLCWITPKFELYVICNNGVTDKEMILRSAQKIVSWCRRNESRLFIQDGAIF</sequence>
<dbReference type="AlphaFoldDB" id="G0VEB6"/>
<dbReference type="GO" id="GO:0010314">
    <property type="term" value="F:phosphatidylinositol-5-phosphate binding"/>
    <property type="evidence" value="ECO:0007669"/>
    <property type="project" value="EnsemblFungi"/>
</dbReference>